<comment type="caution">
    <text evidence="4">The sequence shown here is derived from an EMBL/GenBank/DDBJ whole genome shotgun (WGS) entry which is preliminary data.</text>
</comment>
<feature type="domain" description="Transglycosylase SLT" evidence="2">
    <location>
        <begin position="233"/>
        <end position="359"/>
    </location>
</feature>
<evidence type="ECO:0000313" key="4">
    <source>
        <dbReference type="EMBL" id="RNF50043.1"/>
    </source>
</evidence>
<dbReference type="GO" id="GO:0000270">
    <property type="term" value="P:peptidoglycan metabolic process"/>
    <property type="evidence" value="ECO:0007669"/>
    <property type="project" value="InterPro"/>
</dbReference>
<dbReference type="PANTHER" id="PTHR37423:SF2">
    <property type="entry name" value="MEMBRANE-BOUND LYTIC MUREIN TRANSGLYCOSYLASE C"/>
    <property type="match status" value="1"/>
</dbReference>
<dbReference type="GO" id="GO:0016020">
    <property type="term" value="C:membrane"/>
    <property type="evidence" value="ECO:0007669"/>
    <property type="project" value="InterPro"/>
</dbReference>
<feature type="domain" description="Murein transglycosylase-C N-terminal" evidence="3">
    <location>
        <begin position="71"/>
        <end position="229"/>
    </location>
</feature>
<reference evidence="4 5" key="1">
    <citation type="journal article" date="2012" name="Int. J. Syst. Evol. Microbiol.">
        <title>Marinomonas hwangdonensis sp. nov., isolated from seawater.</title>
        <authorList>
            <person name="Jung Y.T."/>
            <person name="Oh T.K."/>
            <person name="Yoon J.H."/>
        </authorList>
    </citation>
    <scope>NUCLEOTIDE SEQUENCE [LARGE SCALE GENOMIC DNA]</scope>
    <source>
        <strain evidence="4 5">HDW-15</strain>
    </source>
</reference>
<sequence>MFITRPTLTRFTSTALCGIVMMSIAGCESLSSFESLHSVNDLSDQIKQADDIKDLKAIREQAKITRDLINADIKAIRALYAELDQKVNQIWGKDDHTLPDKKKYVKYTNNYQARAIVDFEKGLVRVETLEKDTPLATLKQAVTATLLTTSDPSKTDIFSSSAPNTQGVPFLYPQVIDHDGKLVKYPWRAQRYSDHLVNNTLKTSRVDGRNIYAVEFKLVEKHQHLRQQKYSDYVIAAANKYKLSPALIYGIIETESSFNPYAVSHANAYGLMQVVPATAGKDVYNLVKKKPGQPTKDELFSPASNIDIGSAYLYLLQNRYLVNVDNALSQEYSIISAYNGGTGNVLKTFDPDRKRAMDKINQTSTTNVYKKLRYDHPRAESQKYLEKVLKAKANYE</sequence>
<dbReference type="PANTHER" id="PTHR37423">
    <property type="entry name" value="SOLUBLE LYTIC MUREIN TRANSGLYCOSYLASE-RELATED"/>
    <property type="match status" value="1"/>
</dbReference>
<dbReference type="OrthoDB" id="5620293at2"/>
<gene>
    <name evidence="4" type="ORF">EBI00_11235</name>
</gene>
<dbReference type="InterPro" id="IPR000189">
    <property type="entry name" value="Transglyc_AS"/>
</dbReference>
<evidence type="ECO:0000313" key="5">
    <source>
        <dbReference type="Proteomes" id="UP000280507"/>
    </source>
</evidence>
<dbReference type="Pfam" id="PF11873">
    <property type="entry name" value="Mltc_N"/>
    <property type="match status" value="1"/>
</dbReference>
<proteinExistence type="inferred from homology"/>
<dbReference type="PROSITE" id="PS00922">
    <property type="entry name" value="TRANSGLYCOSYLASE"/>
    <property type="match status" value="1"/>
</dbReference>
<dbReference type="EMBL" id="RIZG01000006">
    <property type="protein sequence ID" value="RNF50043.1"/>
    <property type="molecule type" value="Genomic_DNA"/>
</dbReference>
<dbReference type="RefSeq" id="WP_123096026.1">
    <property type="nucleotide sequence ID" value="NZ_RIZG01000006.1"/>
</dbReference>
<dbReference type="InterPro" id="IPR024570">
    <property type="entry name" value="Murein_transglycosylaseC_N"/>
</dbReference>
<name>A0A3M8Q1S2_9GAMM</name>
<evidence type="ECO:0000259" key="2">
    <source>
        <dbReference type="Pfam" id="PF01464"/>
    </source>
</evidence>
<evidence type="ECO:0000259" key="3">
    <source>
        <dbReference type="Pfam" id="PF11873"/>
    </source>
</evidence>
<dbReference type="GO" id="GO:0008933">
    <property type="term" value="F:peptidoglycan lytic transglycosylase activity"/>
    <property type="evidence" value="ECO:0007669"/>
    <property type="project" value="InterPro"/>
</dbReference>
<dbReference type="InterPro" id="IPR023346">
    <property type="entry name" value="Lysozyme-like_dom_sf"/>
</dbReference>
<dbReference type="PROSITE" id="PS51257">
    <property type="entry name" value="PROKAR_LIPOPROTEIN"/>
    <property type="match status" value="1"/>
</dbReference>
<accession>A0A3M8Q1S2</accession>
<dbReference type="InterPro" id="IPR008258">
    <property type="entry name" value="Transglycosylase_SLT_dom_1"/>
</dbReference>
<dbReference type="SUPFAM" id="SSF53955">
    <property type="entry name" value="Lysozyme-like"/>
    <property type="match status" value="1"/>
</dbReference>
<keyword evidence="5" id="KW-1185">Reference proteome</keyword>
<evidence type="ECO:0000256" key="1">
    <source>
        <dbReference type="ARBA" id="ARBA00007734"/>
    </source>
</evidence>
<dbReference type="AlphaFoldDB" id="A0A3M8Q1S2"/>
<dbReference type="Proteomes" id="UP000280507">
    <property type="component" value="Unassembled WGS sequence"/>
</dbReference>
<protein>
    <submittedName>
        <fullName evidence="4">DUF3393 domain-containing protein</fullName>
    </submittedName>
</protein>
<dbReference type="CDD" id="cd16893">
    <property type="entry name" value="LT_MltC_MltE"/>
    <property type="match status" value="1"/>
</dbReference>
<organism evidence="4 5">
    <name type="scientific">Marinomonas hwangdonensis</name>
    <dbReference type="NCBI Taxonomy" id="1053647"/>
    <lineage>
        <taxon>Bacteria</taxon>
        <taxon>Pseudomonadati</taxon>
        <taxon>Pseudomonadota</taxon>
        <taxon>Gammaproteobacteria</taxon>
        <taxon>Oceanospirillales</taxon>
        <taxon>Oceanospirillaceae</taxon>
        <taxon>Marinomonas</taxon>
    </lineage>
</organism>
<dbReference type="Gene3D" id="1.10.530.10">
    <property type="match status" value="1"/>
</dbReference>
<comment type="similarity">
    <text evidence="1">Belongs to the transglycosylase Slt family.</text>
</comment>
<dbReference type="Pfam" id="PF01464">
    <property type="entry name" value="SLT"/>
    <property type="match status" value="1"/>
</dbReference>